<reference evidence="10 11" key="1">
    <citation type="journal article" date="2022" name="G3 (Bethesda)">
        <title>Whole-genome sequence and methylome profiling of the almond [Prunus dulcis (Mill.) D.A. Webb] cultivar 'Nonpareil'.</title>
        <authorList>
            <person name="D'Amico-Willman K.M."/>
            <person name="Ouma W.Z."/>
            <person name="Meulia T."/>
            <person name="Sideli G.M."/>
            <person name="Gradziel T.M."/>
            <person name="Fresnedo-Ramirez J."/>
        </authorList>
    </citation>
    <scope>NUCLEOTIDE SEQUENCE [LARGE SCALE GENOMIC DNA]</scope>
    <source>
        <strain evidence="10">Clone GOH B32 T37-40</strain>
    </source>
</reference>
<keyword evidence="7" id="KW-0456">Lyase</keyword>
<evidence type="ECO:0000256" key="3">
    <source>
        <dbReference type="ARBA" id="ARBA00012043"/>
    </source>
</evidence>
<protein>
    <recommendedName>
        <fullName evidence="3">tryptophan synthase</fullName>
        <ecNumber evidence="3">4.2.1.20</ecNumber>
    </recommendedName>
</protein>
<dbReference type="GO" id="GO:0005829">
    <property type="term" value="C:cytosol"/>
    <property type="evidence" value="ECO:0007669"/>
    <property type="project" value="TreeGrafter"/>
</dbReference>
<evidence type="ECO:0000256" key="1">
    <source>
        <dbReference type="ARBA" id="ARBA00004733"/>
    </source>
</evidence>
<dbReference type="GO" id="GO:0009507">
    <property type="term" value="C:chloroplast"/>
    <property type="evidence" value="ECO:0007669"/>
    <property type="project" value="TreeGrafter"/>
</dbReference>
<dbReference type="InterPro" id="IPR011060">
    <property type="entry name" value="RibuloseP-bd_barrel"/>
</dbReference>
<evidence type="ECO:0000313" key="11">
    <source>
        <dbReference type="Proteomes" id="UP001054821"/>
    </source>
</evidence>
<dbReference type="Proteomes" id="UP001054821">
    <property type="component" value="Chromosome 3"/>
</dbReference>
<evidence type="ECO:0000256" key="6">
    <source>
        <dbReference type="ARBA" id="ARBA00023141"/>
    </source>
</evidence>
<dbReference type="SUPFAM" id="SSF51366">
    <property type="entry name" value="Ribulose-phoshate binding barrel"/>
    <property type="match status" value="1"/>
</dbReference>
<keyword evidence="4" id="KW-0028">Amino-acid biosynthesis</keyword>
<comment type="subunit">
    <text evidence="2">Tetramer of two alpha and two beta chains.</text>
</comment>
<keyword evidence="5" id="KW-0822">Tryptophan biosynthesis</keyword>
<dbReference type="InterPro" id="IPR013785">
    <property type="entry name" value="Aldolase_TIM"/>
</dbReference>
<evidence type="ECO:0000256" key="7">
    <source>
        <dbReference type="ARBA" id="ARBA00023239"/>
    </source>
</evidence>
<proteinExistence type="predicted"/>
<keyword evidence="11" id="KW-1185">Reference proteome</keyword>
<dbReference type="AlphaFoldDB" id="A0AAD4ZBN0"/>
<evidence type="ECO:0000256" key="8">
    <source>
        <dbReference type="ARBA" id="ARBA00049047"/>
    </source>
</evidence>
<dbReference type="GO" id="GO:0004834">
    <property type="term" value="F:tryptophan synthase activity"/>
    <property type="evidence" value="ECO:0007669"/>
    <property type="project" value="UniProtKB-EC"/>
</dbReference>
<sequence>MPDDDTLCLETTGCPEDSDWSPNADPGVERLETTGRPNGCDQSPGSTDVIPCVSCDEFNTIPPLPCHCPSPIVILSQMIPRLLREIREATTKPVAVGFGLSKPEHVKQVAEWGADGVIVGSAIVNVLGEPKSPKEGLKALETFPKSFTSALLG</sequence>
<dbReference type="Gene3D" id="3.20.20.70">
    <property type="entry name" value="Aldolase class I"/>
    <property type="match status" value="1"/>
</dbReference>
<evidence type="ECO:0000313" key="10">
    <source>
        <dbReference type="EMBL" id="KAI5339188.1"/>
    </source>
</evidence>
<dbReference type="EMBL" id="JAJFAZ020000003">
    <property type="protein sequence ID" value="KAI5339188.1"/>
    <property type="molecule type" value="Genomic_DNA"/>
</dbReference>
<comment type="catalytic activity">
    <reaction evidence="8">
        <text>(1S,2R)-1-C-(indol-3-yl)glycerol 3-phosphate + L-serine = D-glyceraldehyde 3-phosphate + L-tryptophan + H2O</text>
        <dbReference type="Rhea" id="RHEA:10532"/>
        <dbReference type="ChEBI" id="CHEBI:15377"/>
        <dbReference type="ChEBI" id="CHEBI:33384"/>
        <dbReference type="ChEBI" id="CHEBI:57912"/>
        <dbReference type="ChEBI" id="CHEBI:58866"/>
        <dbReference type="ChEBI" id="CHEBI:59776"/>
        <dbReference type="EC" id="4.2.1.20"/>
    </reaction>
</comment>
<dbReference type="InterPro" id="IPR002028">
    <property type="entry name" value="Trp_synthase_suA"/>
</dbReference>
<dbReference type="PANTHER" id="PTHR43406:SF1">
    <property type="entry name" value="TRYPTOPHAN SYNTHASE ALPHA CHAIN, CHLOROPLASTIC"/>
    <property type="match status" value="1"/>
</dbReference>
<gene>
    <name evidence="10" type="ORF">L3X38_018460</name>
</gene>
<organism evidence="10 11">
    <name type="scientific">Prunus dulcis</name>
    <name type="common">Almond</name>
    <name type="synonym">Amygdalus dulcis</name>
    <dbReference type="NCBI Taxonomy" id="3755"/>
    <lineage>
        <taxon>Eukaryota</taxon>
        <taxon>Viridiplantae</taxon>
        <taxon>Streptophyta</taxon>
        <taxon>Embryophyta</taxon>
        <taxon>Tracheophyta</taxon>
        <taxon>Spermatophyta</taxon>
        <taxon>Magnoliopsida</taxon>
        <taxon>eudicotyledons</taxon>
        <taxon>Gunneridae</taxon>
        <taxon>Pentapetalae</taxon>
        <taxon>rosids</taxon>
        <taxon>fabids</taxon>
        <taxon>Rosales</taxon>
        <taxon>Rosaceae</taxon>
        <taxon>Amygdaloideae</taxon>
        <taxon>Amygdaleae</taxon>
        <taxon>Prunus</taxon>
    </lineage>
</organism>
<name>A0AAD4ZBN0_PRUDU</name>
<keyword evidence="6" id="KW-0057">Aromatic amino acid biosynthesis</keyword>
<dbReference type="Pfam" id="PF00290">
    <property type="entry name" value="Trp_syntA"/>
    <property type="match status" value="1"/>
</dbReference>
<evidence type="ECO:0000256" key="5">
    <source>
        <dbReference type="ARBA" id="ARBA00022822"/>
    </source>
</evidence>
<evidence type="ECO:0000256" key="4">
    <source>
        <dbReference type="ARBA" id="ARBA00022605"/>
    </source>
</evidence>
<evidence type="ECO:0000256" key="2">
    <source>
        <dbReference type="ARBA" id="ARBA00011270"/>
    </source>
</evidence>
<evidence type="ECO:0000256" key="9">
    <source>
        <dbReference type="SAM" id="MobiDB-lite"/>
    </source>
</evidence>
<comment type="caution">
    <text evidence="10">The sequence shown here is derived from an EMBL/GenBank/DDBJ whole genome shotgun (WGS) entry which is preliminary data.</text>
</comment>
<accession>A0AAD4ZBN0</accession>
<dbReference type="EC" id="4.2.1.20" evidence="3"/>
<feature type="region of interest" description="Disordered" evidence="9">
    <location>
        <begin position="1"/>
        <end position="43"/>
    </location>
</feature>
<dbReference type="PANTHER" id="PTHR43406">
    <property type="entry name" value="TRYPTOPHAN SYNTHASE, ALPHA CHAIN"/>
    <property type="match status" value="1"/>
</dbReference>
<comment type="pathway">
    <text evidence="1">Amino-acid biosynthesis; L-tryptophan biosynthesis; L-tryptophan from chorismate: step 5/5.</text>
</comment>